<keyword evidence="3" id="KW-1185">Reference proteome</keyword>
<dbReference type="Proteomes" id="UP000182840">
    <property type="component" value="Chromosome"/>
</dbReference>
<dbReference type="RefSeq" id="WP_072602989.1">
    <property type="nucleotide sequence ID" value="NZ_CP018171.1"/>
</dbReference>
<accession>A0A1L3SPR8</accession>
<organism evidence="2 3">
    <name type="scientific">Aquibium oceanicum</name>
    <dbReference type="NCBI Taxonomy" id="1670800"/>
    <lineage>
        <taxon>Bacteria</taxon>
        <taxon>Pseudomonadati</taxon>
        <taxon>Pseudomonadota</taxon>
        <taxon>Alphaproteobacteria</taxon>
        <taxon>Hyphomicrobiales</taxon>
        <taxon>Phyllobacteriaceae</taxon>
        <taxon>Aquibium</taxon>
    </lineage>
</organism>
<dbReference type="AlphaFoldDB" id="A0A1L3SPR8"/>
<feature type="transmembrane region" description="Helical" evidence="1">
    <location>
        <begin position="16"/>
        <end position="37"/>
    </location>
</feature>
<feature type="transmembrane region" description="Helical" evidence="1">
    <location>
        <begin position="104"/>
        <end position="127"/>
    </location>
</feature>
<dbReference type="InterPro" id="IPR018723">
    <property type="entry name" value="DUF2254_membrane"/>
</dbReference>
<reference evidence="3" key="1">
    <citation type="submission" date="2016-11" db="EMBL/GenBank/DDBJ databases">
        <title>Mesorhizobium oceanicum sp. nov., isolated from deep seawater in South China Sea.</title>
        <authorList>
            <person name="Fu G.-Y."/>
        </authorList>
    </citation>
    <scope>NUCLEOTIDE SEQUENCE [LARGE SCALE GENOMIC DNA]</scope>
    <source>
        <strain evidence="3">B7</strain>
    </source>
</reference>
<evidence type="ECO:0000313" key="3">
    <source>
        <dbReference type="Proteomes" id="UP000182840"/>
    </source>
</evidence>
<evidence type="ECO:0008006" key="4">
    <source>
        <dbReference type="Google" id="ProtNLM"/>
    </source>
</evidence>
<evidence type="ECO:0000256" key="1">
    <source>
        <dbReference type="SAM" id="Phobius"/>
    </source>
</evidence>
<proteinExistence type="predicted"/>
<dbReference type="STRING" id="1670800.BSQ44_08425"/>
<feature type="transmembrane region" description="Helical" evidence="1">
    <location>
        <begin position="133"/>
        <end position="154"/>
    </location>
</feature>
<dbReference type="OrthoDB" id="2955631at2"/>
<dbReference type="Pfam" id="PF10011">
    <property type="entry name" value="DUF2254"/>
    <property type="match status" value="1"/>
</dbReference>
<keyword evidence="1" id="KW-0472">Membrane</keyword>
<gene>
    <name evidence="2" type="ORF">BSQ44_08425</name>
</gene>
<dbReference type="EMBL" id="CP018171">
    <property type="protein sequence ID" value="APH71388.1"/>
    <property type="molecule type" value="Genomic_DNA"/>
</dbReference>
<keyword evidence="1" id="KW-1133">Transmembrane helix</keyword>
<keyword evidence="1" id="KW-0812">Transmembrane</keyword>
<name>A0A1L3SPR8_9HYPH</name>
<sequence>MTSRWKWLFGLLTRRLWFRATLISLLAVVSALISILVAPFLPQGLSAKIGADAVDSILTIIASSMLAVTTFSLSTTVSAYSAATSNVTPRATKLLIEDPTTQNVLATFVGSFLYSLVAIITLSMGLYGQRGRVVLFVVTIVVVLLIVVTLLRWIDYLLRLGRVGETTEQVEKATEHAFLGRLENPYLGGVPFLHPQSTIPAGALPVLPGKVGYVQHVDVGAISEIAETHQADIYVTAIPGTLVDINRPLAWCAGFTDEVPVGDLRQAFTVANERTYDQDPRFGLSVLAEIASRALSPAMNDPGTAIDVIGRSVRLLSIWASDRETPEILYPRVKVPEINPGELLDDIYHPIARDGAAMAEVHVRLQKALLALARMGDSRFRIEAMRHSRMAMERAERAMDFEPDLDRVRLAAQPFETLG</sequence>
<dbReference type="KEGG" id="meso:BSQ44_08425"/>
<protein>
    <recommendedName>
        <fullName evidence="4">DUF2254 domain-containing protein</fullName>
    </recommendedName>
</protein>
<evidence type="ECO:0000313" key="2">
    <source>
        <dbReference type="EMBL" id="APH71388.1"/>
    </source>
</evidence>